<organism evidence="2 3">
    <name type="scientific">Tritrichomonas musculus</name>
    <dbReference type="NCBI Taxonomy" id="1915356"/>
    <lineage>
        <taxon>Eukaryota</taxon>
        <taxon>Metamonada</taxon>
        <taxon>Parabasalia</taxon>
        <taxon>Tritrichomonadida</taxon>
        <taxon>Tritrichomonadidae</taxon>
        <taxon>Tritrichomonas</taxon>
    </lineage>
</organism>
<keyword evidence="3" id="KW-1185">Reference proteome</keyword>
<evidence type="ECO:0000313" key="2">
    <source>
        <dbReference type="EMBL" id="KAK8893618.1"/>
    </source>
</evidence>
<accession>A0ABR2KR52</accession>
<evidence type="ECO:0000313" key="3">
    <source>
        <dbReference type="Proteomes" id="UP001470230"/>
    </source>
</evidence>
<protein>
    <submittedName>
        <fullName evidence="2">Uncharacterized protein</fullName>
    </submittedName>
</protein>
<feature type="region of interest" description="Disordered" evidence="1">
    <location>
        <begin position="147"/>
        <end position="168"/>
    </location>
</feature>
<comment type="caution">
    <text evidence="2">The sequence shown here is derived from an EMBL/GenBank/DDBJ whole genome shotgun (WGS) entry which is preliminary data.</text>
</comment>
<gene>
    <name evidence="2" type="ORF">M9Y10_022043</name>
</gene>
<reference evidence="2 3" key="1">
    <citation type="submission" date="2024-04" db="EMBL/GenBank/DDBJ databases">
        <title>Tritrichomonas musculus Genome.</title>
        <authorList>
            <person name="Alves-Ferreira E."/>
            <person name="Grigg M."/>
            <person name="Lorenzi H."/>
            <person name="Galac M."/>
        </authorList>
    </citation>
    <scope>NUCLEOTIDE SEQUENCE [LARGE SCALE GENOMIC DNA]</scope>
    <source>
        <strain evidence="2 3">EAF2021</strain>
    </source>
</reference>
<dbReference type="EMBL" id="JAPFFF010000003">
    <property type="protein sequence ID" value="KAK8893618.1"/>
    <property type="molecule type" value="Genomic_DNA"/>
</dbReference>
<evidence type="ECO:0000256" key="1">
    <source>
        <dbReference type="SAM" id="MobiDB-lite"/>
    </source>
</evidence>
<proteinExistence type="predicted"/>
<name>A0ABR2KR52_9EUKA</name>
<sequence>MIGDYQKGRKPLVRAHVQPQREPALFRTTGGVSYYLHKCGLYDTPEEGESIRPSRHYRNLSDNMSNLQNSFSGGNFSGQISGSRGGKSPKVLARFTSGAECVADLTRCCPSYCGSGLSTRSRLGSSVSFSRTNNNFNNSINRNAARNNSGSMFIGTPSMIDAKRPSRF</sequence>
<dbReference type="Proteomes" id="UP001470230">
    <property type="component" value="Unassembled WGS sequence"/>
</dbReference>